<dbReference type="Proteomes" id="UP000885779">
    <property type="component" value="Unassembled WGS sequence"/>
</dbReference>
<accession>A0A7V4U0Z0</accession>
<sequence>MSKFTKIVNLIIAFLFALSITSCGWKASEEEIKQLEETKAAALAAEKTFADKQAERSKLESDLKTKKDELAKLKSDRDKVLKRVAEMKTTESE</sequence>
<feature type="coiled-coil region" evidence="1">
    <location>
        <begin position="25"/>
        <end position="90"/>
    </location>
</feature>
<keyword evidence="1" id="KW-0175">Coiled coil</keyword>
<dbReference type="AlphaFoldDB" id="A0A7V4U0Z0"/>
<protein>
    <submittedName>
        <fullName evidence="2">Uncharacterized protein</fullName>
    </submittedName>
</protein>
<dbReference type="PROSITE" id="PS51257">
    <property type="entry name" value="PROKAR_LIPOPROTEIN"/>
    <property type="match status" value="1"/>
</dbReference>
<evidence type="ECO:0000256" key="1">
    <source>
        <dbReference type="SAM" id="Coils"/>
    </source>
</evidence>
<dbReference type="EMBL" id="DRQG01000091">
    <property type="protein sequence ID" value="HGY55995.1"/>
    <property type="molecule type" value="Genomic_DNA"/>
</dbReference>
<evidence type="ECO:0000313" key="2">
    <source>
        <dbReference type="EMBL" id="HGY55995.1"/>
    </source>
</evidence>
<name>A0A7V4U0Z0_CALAY</name>
<proteinExistence type="predicted"/>
<gene>
    <name evidence="2" type="ORF">ENK44_09850</name>
</gene>
<reference evidence="2" key="1">
    <citation type="journal article" date="2020" name="mSystems">
        <title>Genome- and Community-Level Interaction Insights into Carbon Utilization and Element Cycling Functions of Hydrothermarchaeota in Hydrothermal Sediment.</title>
        <authorList>
            <person name="Zhou Z."/>
            <person name="Liu Y."/>
            <person name="Xu W."/>
            <person name="Pan J."/>
            <person name="Luo Z.H."/>
            <person name="Li M."/>
        </authorList>
    </citation>
    <scope>NUCLEOTIDE SEQUENCE [LARGE SCALE GENOMIC DNA]</scope>
    <source>
        <strain evidence="2">HyVt-577</strain>
    </source>
</reference>
<comment type="caution">
    <text evidence="2">The sequence shown here is derived from an EMBL/GenBank/DDBJ whole genome shotgun (WGS) entry which is preliminary data.</text>
</comment>
<organism evidence="2">
    <name type="scientific">Caldithrix abyssi</name>
    <dbReference type="NCBI Taxonomy" id="187145"/>
    <lineage>
        <taxon>Bacteria</taxon>
        <taxon>Pseudomonadati</taxon>
        <taxon>Calditrichota</taxon>
        <taxon>Calditrichia</taxon>
        <taxon>Calditrichales</taxon>
        <taxon>Calditrichaceae</taxon>
        <taxon>Caldithrix</taxon>
    </lineage>
</organism>